<proteinExistence type="inferred from homology"/>
<dbReference type="Pfam" id="PF08031">
    <property type="entry name" value="BBE"/>
    <property type="match status" value="1"/>
</dbReference>
<gene>
    <name evidence="8" type="ORF">SAMN05216252_14734</name>
</gene>
<feature type="compositionally biased region" description="Basic and acidic residues" evidence="6">
    <location>
        <begin position="401"/>
        <end position="414"/>
    </location>
</feature>
<feature type="domain" description="FAD-binding PCMH-type" evidence="7">
    <location>
        <begin position="40"/>
        <end position="209"/>
    </location>
</feature>
<dbReference type="PROSITE" id="PS00862">
    <property type="entry name" value="OX2_COVAL_FAD"/>
    <property type="match status" value="1"/>
</dbReference>
<dbReference type="InterPro" id="IPR016166">
    <property type="entry name" value="FAD-bd_PCMH"/>
</dbReference>
<dbReference type="SUPFAM" id="SSF56176">
    <property type="entry name" value="FAD-binding/transporter-associated domain-like"/>
    <property type="match status" value="1"/>
</dbReference>
<evidence type="ECO:0000256" key="3">
    <source>
        <dbReference type="ARBA" id="ARBA00022630"/>
    </source>
</evidence>
<evidence type="ECO:0000256" key="2">
    <source>
        <dbReference type="ARBA" id="ARBA00005466"/>
    </source>
</evidence>
<accession>A0A239NVH9</accession>
<comment type="similarity">
    <text evidence="2">Belongs to the oxygen-dependent FAD-linked oxidoreductase family.</text>
</comment>
<evidence type="ECO:0000259" key="7">
    <source>
        <dbReference type="PROSITE" id="PS51387"/>
    </source>
</evidence>
<protein>
    <submittedName>
        <fullName evidence="8">FAD/FMN-containing dehydrogenase</fullName>
    </submittedName>
</protein>
<dbReference type="OrthoDB" id="9775082at2"/>
<keyword evidence="4" id="KW-0274">FAD</keyword>
<feature type="region of interest" description="Disordered" evidence="6">
    <location>
        <begin position="392"/>
        <end position="421"/>
    </location>
</feature>
<keyword evidence="5" id="KW-0560">Oxidoreductase</keyword>
<keyword evidence="3" id="KW-0285">Flavoprotein</keyword>
<evidence type="ECO:0000256" key="5">
    <source>
        <dbReference type="ARBA" id="ARBA00023002"/>
    </source>
</evidence>
<organism evidence="8 9">
    <name type="scientific">Actinacidiphila glaucinigra</name>
    <dbReference type="NCBI Taxonomy" id="235986"/>
    <lineage>
        <taxon>Bacteria</taxon>
        <taxon>Bacillati</taxon>
        <taxon>Actinomycetota</taxon>
        <taxon>Actinomycetes</taxon>
        <taxon>Kitasatosporales</taxon>
        <taxon>Streptomycetaceae</taxon>
        <taxon>Actinacidiphila</taxon>
    </lineage>
</organism>
<dbReference type="InterPro" id="IPR016169">
    <property type="entry name" value="FAD-bd_PCMH_sub2"/>
</dbReference>
<dbReference type="PANTHER" id="PTHR42973">
    <property type="entry name" value="BINDING OXIDOREDUCTASE, PUTATIVE (AFU_ORTHOLOGUE AFUA_1G17690)-RELATED"/>
    <property type="match status" value="1"/>
</dbReference>
<dbReference type="Gene3D" id="3.40.462.20">
    <property type="match status" value="1"/>
</dbReference>
<dbReference type="PROSITE" id="PS51387">
    <property type="entry name" value="FAD_PCMH"/>
    <property type="match status" value="1"/>
</dbReference>
<name>A0A239NVH9_9ACTN</name>
<evidence type="ECO:0000256" key="4">
    <source>
        <dbReference type="ARBA" id="ARBA00022827"/>
    </source>
</evidence>
<dbReference type="Proteomes" id="UP000198280">
    <property type="component" value="Unassembled WGS sequence"/>
</dbReference>
<dbReference type="GO" id="GO:0016491">
    <property type="term" value="F:oxidoreductase activity"/>
    <property type="evidence" value="ECO:0007669"/>
    <property type="project" value="UniProtKB-KW"/>
</dbReference>
<dbReference type="Gene3D" id="3.30.465.10">
    <property type="match status" value="1"/>
</dbReference>
<dbReference type="Gene3D" id="3.30.43.10">
    <property type="entry name" value="Uridine Diphospho-n-acetylenolpyruvylglucosamine Reductase, domain 2"/>
    <property type="match status" value="1"/>
</dbReference>
<dbReference type="InterPro" id="IPR050416">
    <property type="entry name" value="FAD-linked_Oxidoreductase"/>
</dbReference>
<evidence type="ECO:0000313" key="8">
    <source>
        <dbReference type="EMBL" id="SNT58099.1"/>
    </source>
</evidence>
<dbReference type="PANTHER" id="PTHR42973:SF39">
    <property type="entry name" value="FAD-BINDING PCMH-TYPE DOMAIN-CONTAINING PROTEIN"/>
    <property type="match status" value="1"/>
</dbReference>
<dbReference type="InterPro" id="IPR036318">
    <property type="entry name" value="FAD-bd_PCMH-like_sf"/>
</dbReference>
<dbReference type="GO" id="GO:0071949">
    <property type="term" value="F:FAD binding"/>
    <property type="evidence" value="ECO:0007669"/>
    <property type="project" value="InterPro"/>
</dbReference>
<keyword evidence="9" id="KW-1185">Reference proteome</keyword>
<dbReference type="InterPro" id="IPR012951">
    <property type="entry name" value="BBE"/>
</dbReference>
<reference evidence="8 9" key="1">
    <citation type="submission" date="2017-06" db="EMBL/GenBank/DDBJ databases">
        <authorList>
            <person name="Kim H.J."/>
            <person name="Triplett B.A."/>
        </authorList>
    </citation>
    <scope>NUCLEOTIDE SEQUENCE [LARGE SCALE GENOMIC DNA]</scope>
    <source>
        <strain evidence="8 9">CGMCC 4.1858</strain>
    </source>
</reference>
<dbReference type="AlphaFoldDB" id="A0A239NVH9"/>
<dbReference type="InterPro" id="IPR006094">
    <property type="entry name" value="Oxid_FAD_bind_N"/>
</dbReference>
<comment type="cofactor">
    <cofactor evidence="1">
        <name>FAD</name>
        <dbReference type="ChEBI" id="CHEBI:57692"/>
    </cofactor>
</comment>
<evidence type="ECO:0000256" key="1">
    <source>
        <dbReference type="ARBA" id="ARBA00001974"/>
    </source>
</evidence>
<dbReference type="EMBL" id="FZOF01000047">
    <property type="protein sequence ID" value="SNT58099.1"/>
    <property type="molecule type" value="Genomic_DNA"/>
</dbReference>
<dbReference type="InterPro" id="IPR016167">
    <property type="entry name" value="FAD-bd_PCMH_sub1"/>
</dbReference>
<evidence type="ECO:0000313" key="9">
    <source>
        <dbReference type="Proteomes" id="UP000198280"/>
    </source>
</evidence>
<dbReference type="RefSeq" id="WP_089229187.1">
    <property type="nucleotide sequence ID" value="NZ_FZOF01000047.1"/>
</dbReference>
<evidence type="ECO:0000256" key="6">
    <source>
        <dbReference type="SAM" id="MobiDB-lite"/>
    </source>
</evidence>
<sequence>MTDLPFERDVRKLASAVSGPVLVPGDEGYAGECSGANLAVAHRPQVVVGAATEGDVQAAVRFAREHALPVGVLATGHGPSLSVDKGVLITTRRLDGVRVDAGARTAHVGAGALWGPVVDAAALVGLAPLVGSSPSVGVVGYTLGGGLSISMARAHGWAADHVRAMDVVTADGELRRATPHEEPDLYWALLGGKSNFGVVTAMEFTLFPVTRLYAGNLYYAAEHAGQVLDSYRDFTASAPDEVTSSFALMRMPDAPFLPAFMRGTLTVNVRVSCVAPPAEGARLVEPLRYAAPLLADTVTDMPYADCLGIIPGGGEPWAAVEHFALLDDLTPQAVEAVLDTAGPDAVTRIDIVDIRHLGGALAEPPASPNAVGNRDAGFAVLTLTFTAPAEAARSAASGTELTERLAPRPGDRRHPTFLSHADAVEERTPAAYSPETYRRLRTVKARYDPDNVFRFNHNIPAAG</sequence>
<dbReference type="Pfam" id="PF01565">
    <property type="entry name" value="FAD_binding_4"/>
    <property type="match status" value="1"/>
</dbReference>
<dbReference type="InterPro" id="IPR006093">
    <property type="entry name" value="Oxy_OxRdtase_FAD_BS"/>
</dbReference>